<name>D2RG85_ARCPA</name>
<dbReference type="HOGENOM" id="CLU_095994_3_0_2"/>
<dbReference type="PaxDb" id="572546-Arcpr_0240"/>
<dbReference type="eggNOG" id="arCOG01346">
    <property type="taxonomic scope" value="Archaea"/>
</dbReference>
<dbReference type="GeneID" id="8738890"/>
<evidence type="ECO:0000256" key="1">
    <source>
        <dbReference type="ARBA" id="ARBA00022884"/>
    </source>
</evidence>
<dbReference type="GO" id="GO:0003723">
    <property type="term" value="F:RNA binding"/>
    <property type="evidence" value="ECO:0007669"/>
    <property type="project" value="UniProtKB-UniRule"/>
</dbReference>
<keyword evidence="1 2" id="KW-0694">RNA-binding</keyword>
<dbReference type="PROSITE" id="PS51295">
    <property type="entry name" value="CRM"/>
    <property type="match status" value="1"/>
</dbReference>
<keyword evidence="5" id="KW-1185">Reference proteome</keyword>
<dbReference type="InterPro" id="IPR035920">
    <property type="entry name" value="YhbY-like_sf"/>
</dbReference>
<dbReference type="PANTHER" id="PTHR40065:SF3">
    <property type="entry name" value="RNA-BINDING PROTEIN YHBY"/>
    <property type="match status" value="1"/>
</dbReference>
<accession>D2RG85</accession>
<evidence type="ECO:0000313" key="5">
    <source>
        <dbReference type="Proteomes" id="UP000001901"/>
    </source>
</evidence>
<feature type="domain" description="CRM" evidence="3">
    <location>
        <begin position="1"/>
        <end position="74"/>
    </location>
</feature>
<dbReference type="STRING" id="572546.Arcpr_0240"/>
<evidence type="ECO:0000256" key="2">
    <source>
        <dbReference type="PROSITE-ProRule" id="PRU00626"/>
    </source>
</evidence>
<gene>
    <name evidence="4" type="ordered locus">Arcpr_0240</name>
</gene>
<dbReference type="PANTHER" id="PTHR40065">
    <property type="entry name" value="RNA-BINDING PROTEIN YHBY"/>
    <property type="match status" value="1"/>
</dbReference>
<dbReference type="OrthoDB" id="30785at2157"/>
<dbReference type="AlphaFoldDB" id="D2RG85"/>
<organism evidence="4 5">
    <name type="scientific">Archaeoglobus profundus (strain DSM 5631 / JCM 9629 / NBRC 100127 / Av18)</name>
    <dbReference type="NCBI Taxonomy" id="572546"/>
    <lineage>
        <taxon>Archaea</taxon>
        <taxon>Methanobacteriati</taxon>
        <taxon>Methanobacteriota</taxon>
        <taxon>Archaeoglobi</taxon>
        <taxon>Archaeoglobales</taxon>
        <taxon>Archaeoglobaceae</taxon>
        <taxon>Archaeoglobus</taxon>
    </lineage>
</organism>
<dbReference type="KEGG" id="apo:Arcpr_0240"/>
<reference evidence="4 5" key="1">
    <citation type="journal article" date="2010" name="Stand. Genomic Sci.">
        <title>Complete genome sequence of Archaeoglobus profundus type strain (AV18).</title>
        <authorList>
            <person name="von Jan M."/>
            <person name="Lapidus A."/>
            <person name="Del Rio T.G."/>
            <person name="Copeland A."/>
            <person name="Tice H."/>
            <person name="Cheng J.F."/>
            <person name="Lucas S."/>
            <person name="Chen F."/>
            <person name="Nolan M."/>
            <person name="Goodwin L."/>
            <person name="Han C."/>
            <person name="Pitluck S."/>
            <person name="Liolios K."/>
            <person name="Ivanova N."/>
            <person name="Mavromatis K."/>
            <person name="Ovchinnikova G."/>
            <person name="Chertkov O."/>
            <person name="Pati A."/>
            <person name="Chen A."/>
            <person name="Palaniappan K."/>
            <person name="Land M."/>
            <person name="Hauser L."/>
            <person name="Chang Y.J."/>
            <person name="Jeffries C.D."/>
            <person name="Saunders E."/>
            <person name="Brettin T."/>
            <person name="Detter J.C."/>
            <person name="Chain P."/>
            <person name="Eichinger K."/>
            <person name="Huber H."/>
            <person name="Spring S."/>
            <person name="Rohde M."/>
            <person name="Goker M."/>
            <person name="Wirth R."/>
            <person name="Woyke T."/>
            <person name="Bristow J."/>
            <person name="Eisen J.A."/>
            <person name="Markowitz V."/>
            <person name="Hugenholtz P."/>
            <person name="Kyrpides N.C."/>
            <person name="Klenk H.P."/>
        </authorList>
    </citation>
    <scope>NUCLEOTIDE SEQUENCE [LARGE SCALE GENOMIC DNA]</scope>
    <source>
        <strain evidence="5">DSM 5631 / JCM 9629 / NBRC 100127 / Av18</strain>
    </source>
</reference>
<proteinExistence type="predicted"/>
<dbReference type="Proteomes" id="UP000001901">
    <property type="component" value="Chromosome"/>
</dbReference>
<dbReference type="EMBL" id="CP001857">
    <property type="protein sequence ID" value="ADB57310.1"/>
    <property type="molecule type" value="Genomic_DNA"/>
</dbReference>
<sequence>MITINIGKRGITEGVINEINQALEKHGMVKVRMLRNFRTITMKGMDRRELAKEIAKHVNGKLVDLRGFVLTFKR</sequence>
<dbReference type="RefSeq" id="WP_012939646.1">
    <property type="nucleotide sequence ID" value="NC_013741.1"/>
</dbReference>
<evidence type="ECO:0000259" key="3">
    <source>
        <dbReference type="PROSITE" id="PS51295"/>
    </source>
</evidence>
<dbReference type="Pfam" id="PF01985">
    <property type="entry name" value="CRS1_YhbY"/>
    <property type="match status" value="1"/>
</dbReference>
<dbReference type="InterPro" id="IPR001890">
    <property type="entry name" value="RNA-binding_CRM"/>
</dbReference>
<dbReference type="SMART" id="SM01103">
    <property type="entry name" value="CRS1_YhbY"/>
    <property type="match status" value="1"/>
</dbReference>
<dbReference type="Gene3D" id="3.30.110.60">
    <property type="entry name" value="YhbY-like"/>
    <property type="match status" value="1"/>
</dbReference>
<dbReference type="InterPro" id="IPR051925">
    <property type="entry name" value="RNA-binding_domain"/>
</dbReference>
<protein>
    <recommendedName>
        <fullName evidence="3">CRM domain-containing protein</fullName>
    </recommendedName>
</protein>
<evidence type="ECO:0000313" key="4">
    <source>
        <dbReference type="EMBL" id="ADB57310.1"/>
    </source>
</evidence>
<dbReference type="SUPFAM" id="SSF75471">
    <property type="entry name" value="YhbY-like"/>
    <property type="match status" value="1"/>
</dbReference>